<keyword evidence="4" id="KW-1185">Reference proteome</keyword>
<protein>
    <recommendedName>
        <fullName evidence="2">Protein kinase domain-containing protein</fullName>
    </recommendedName>
</protein>
<dbReference type="Pfam" id="PF00069">
    <property type="entry name" value="Pkinase"/>
    <property type="match status" value="1"/>
</dbReference>
<dbReference type="GO" id="GO:0004674">
    <property type="term" value="F:protein serine/threonine kinase activity"/>
    <property type="evidence" value="ECO:0007669"/>
    <property type="project" value="TreeGrafter"/>
</dbReference>
<proteinExistence type="predicted"/>
<dbReference type="OMA" id="RTECASK"/>
<organism evidence="3 4">
    <name type="scientific">Cyprinodon variegatus</name>
    <name type="common">Sheepshead minnow</name>
    <dbReference type="NCBI Taxonomy" id="28743"/>
    <lineage>
        <taxon>Eukaryota</taxon>
        <taxon>Metazoa</taxon>
        <taxon>Chordata</taxon>
        <taxon>Craniata</taxon>
        <taxon>Vertebrata</taxon>
        <taxon>Euteleostomi</taxon>
        <taxon>Actinopterygii</taxon>
        <taxon>Neopterygii</taxon>
        <taxon>Teleostei</taxon>
        <taxon>Neoteleostei</taxon>
        <taxon>Acanthomorphata</taxon>
        <taxon>Ovalentaria</taxon>
        <taxon>Atherinomorphae</taxon>
        <taxon>Cyprinodontiformes</taxon>
        <taxon>Cyprinodontidae</taxon>
        <taxon>Cyprinodon</taxon>
    </lineage>
</organism>
<dbReference type="SMART" id="SM00220">
    <property type="entry name" value="S_TKc"/>
    <property type="match status" value="1"/>
</dbReference>
<dbReference type="GO" id="GO:0044773">
    <property type="term" value="P:mitotic DNA damage checkpoint signaling"/>
    <property type="evidence" value="ECO:0007669"/>
    <property type="project" value="TreeGrafter"/>
</dbReference>
<dbReference type="GO" id="GO:0005737">
    <property type="term" value="C:cytoplasm"/>
    <property type="evidence" value="ECO:0007669"/>
    <property type="project" value="TreeGrafter"/>
</dbReference>
<evidence type="ECO:0000313" key="4">
    <source>
        <dbReference type="Proteomes" id="UP000265020"/>
    </source>
</evidence>
<feature type="compositionally biased region" description="Low complexity" evidence="1">
    <location>
        <begin position="349"/>
        <end position="361"/>
    </location>
</feature>
<dbReference type="STRING" id="28743.ENSCVAP00000011518"/>
<dbReference type="GO" id="GO:0005524">
    <property type="term" value="F:ATP binding"/>
    <property type="evidence" value="ECO:0007669"/>
    <property type="project" value="InterPro"/>
</dbReference>
<reference evidence="3" key="2">
    <citation type="submission" date="2025-09" db="UniProtKB">
        <authorList>
            <consortium name="Ensembl"/>
        </authorList>
    </citation>
    <scope>IDENTIFICATION</scope>
</reference>
<dbReference type="PROSITE" id="PS00108">
    <property type="entry name" value="PROTEIN_KINASE_ST"/>
    <property type="match status" value="1"/>
</dbReference>
<evidence type="ECO:0000313" key="3">
    <source>
        <dbReference type="Ensembl" id="ENSCVAP00000011518.1"/>
    </source>
</evidence>
<dbReference type="PROSITE" id="PS50011">
    <property type="entry name" value="PROTEIN_KINASE_DOM"/>
    <property type="match status" value="1"/>
</dbReference>
<dbReference type="PANTHER" id="PTHR44167">
    <property type="entry name" value="OVARIAN-SPECIFIC SERINE/THREONINE-PROTEIN KINASE LOK-RELATED"/>
    <property type="match status" value="1"/>
</dbReference>
<name>A0A3Q2CZT8_CYPVA</name>
<dbReference type="Gene3D" id="1.10.510.10">
    <property type="entry name" value="Transferase(Phosphotransferase) domain 1"/>
    <property type="match status" value="1"/>
</dbReference>
<accession>A0A3Q2CZT8</accession>
<dbReference type="Ensembl" id="ENSCVAT00000018507.1">
    <property type="protein sequence ID" value="ENSCVAP00000011518.1"/>
    <property type="gene ID" value="ENSCVAG00000013794.1"/>
</dbReference>
<dbReference type="Gene3D" id="3.30.200.20">
    <property type="entry name" value="Phosphorylase Kinase, domain 1"/>
    <property type="match status" value="1"/>
</dbReference>
<evidence type="ECO:0000259" key="2">
    <source>
        <dbReference type="PROSITE" id="PS50011"/>
    </source>
</evidence>
<dbReference type="AlphaFoldDB" id="A0A3Q2CZT8"/>
<reference evidence="3" key="1">
    <citation type="submission" date="2025-08" db="UniProtKB">
        <authorList>
            <consortium name="Ensembl"/>
        </authorList>
    </citation>
    <scope>IDENTIFICATION</scope>
</reference>
<dbReference type="InterPro" id="IPR008271">
    <property type="entry name" value="Ser/Thr_kinase_AS"/>
</dbReference>
<feature type="region of interest" description="Disordered" evidence="1">
    <location>
        <begin position="346"/>
        <end position="381"/>
    </location>
</feature>
<evidence type="ECO:0000256" key="1">
    <source>
        <dbReference type="SAM" id="MobiDB-lite"/>
    </source>
</evidence>
<dbReference type="InterPro" id="IPR000719">
    <property type="entry name" value="Prot_kinase_dom"/>
</dbReference>
<dbReference type="InterPro" id="IPR011009">
    <property type="entry name" value="Kinase-like_dom_sf"/>
</dbReference>
<dbReference type="GeneTree" id="ENSGT00940000154587"/>
<feature type="domain" description="Protein kinase" evidence="2">
    <location>
        <begin position="1"/>
        <end position="254"/>
    </location>
</feature>
<sequence length="409" mass="46345">MYLYIKPAPYSPVRLMSDIFEGVNQETGEIVAIKTATEDWEINTNEEKKVLRKIKALGSDNYNIVKFYEDFYYKTKQYLVFTEDIVGGGLLLSDIRVIAQQVLVALNFLHRNGMAHRDLKPNNIMLVDRSSLKVKLIDMGFTEEIERMENIRCNPLLYMPPEEIMLIKPDSSVDMWCLALTLIFLYIGEHLFDYDSMEETMLKSLDDLMTIRPPTKDPIEREDLLSFIDLLKQMLVSTPQERITSAAALKHSFITMDHFSDFNSNSSYVLEAYEAMRNHTFLTAELMGLTSLHHKGIISNFDEFSTNNCEAQSSSSDNINSVTSGNYDPPIDNVFHAKTRKIPESLPVSSVSTKQHSSSESCSTPGGGGTKHGRSVSSSVRAHIGRTECASKWKYSSWKRISICVIHSS</sequence>
<dbReference type="Proteomes" id="UP000265020">
    <property type="component" value="Unassembled WGS sequence"/>
</dbReference>
<dbReference type="SUPFAM" id="SSF56112">
    <property type="entry name" value="Protein kinase-like (PK-like)"/>
    <property type="match status" value="1"/>
</dbReference>
<dbReference type="PANTHER" id="PTHR44167:SF24">
    <property type="entry name" value="SERINE_THREONINE-PROTEIN KINASE CHK2"/>
    <property type="match status" value="1"/>
</dbReference>
<dbReference type="GO" id="GO:0005634">
    <property type="term" value="C:nucleus"/>
    <property type="evidence" value="ECO:0007669"/>
    <property type="project" value="TreeGrafter"/>
</dbReference>